<keyword evidence="4 5" id="KW-0732">Signal</keyword>
<dbReference type="AlphaFoldDB" id="A0A3N1L1L3"/>
<keyword evidence="8" id="KW-1185">Reference proteome</keyword>
<dbReference type="SUPFAM" id="SSF53850">
    <property type="entry name" value="Periplasmic binding protein-like II"/>
    <property type="match status" value="1"/>
</dbReference>
<dbReference type="Pfam" id="PF00496">
    <property type="entry name" value="SBP_bac_5"/>
    <property type="match status" value="1"/>
</dbReference>
<evidence type="ECO:0000256" key="3">
    <source>
        <dbReference type="ARBA" id="ARBA00022448"/>
    </source>
</evidence>
<dbReference type="OrthoDB" id="7318145at2"/>
<dbReference type="Proteomes" id="UP000278222">
    <property type="component" value="Unassembled WGS sequence"/>
</dbReference>
<keyword evidence="3" id="KW-0813">Transport</keyword>
<organism evidence="7 8">
    <name type="scientific">Stella humosa</name>
    <dbReference type="NCBI Taxonomy" id="94"/>
    <lineage>
        <taxon>Bacteria</taxon>
        <taxon>Pseudomonadati</taxon>
        <taxon>Pseudomonadota</taxon>
        <taxon>Alphaproteobacteria</taxon>
        <taxon>Rhodospirillales</taxon>
        <taxon>Stellaceae</taxon>
        <taxon>Stella</taxon>
    </lineage>
</organism>
<evidence type="ECO:0000313" key="8">
    <source>
        <dbReference type="Proteomes" id="UP000278222"/>
    </source>
</evidence>
<dbReference type="InterPro" id="IPR039424">
    <property type="entry name" value="SBP_5"/>
</dbReference>
<evidence type="ECO:0000256" key="1">
    <source>
        <dbReference type="ARBA" id="ARBA00004418"/>
    </source>
</evidence>
<dbReference type="InterPro" id="IPR030678">
    <property type="entry name" value="Peptide/Ni-bd"/>
</dbReference>
<dbReference type="InterPro" id="IPR000914">
    <property type="entry name" value="SBP_5_dom"/>
</dbReference>
<evidence type="ECO:0000313" key="7">
    <source>
        <dbReference type="EMBL" id="ROP83405.1"/>
    </source>
</evidence>
<dbReference type="PANTHER" id="PTHR30290">
    <property type="entry name" value="PERIPLASMIC BINDING COMPONENT OF ABC TRANSPORTER"/>
    <property type="match status" value="1"/>
</dbReference>
<dbReference type="GO" id="GO:0015833">
    <property type="term" value="P:peptide transport"/>
    <property type="evidence" value="ECO:0007669"/>
    <property type="project" value="TreeGrafter"/>
</dbReference>
<reference evidence="7 8" key="1">
    <citation type="submission" date="2018-11" db="EMBL/GenBank/DDBJ databases">
        <title>Genomic Encyclopedia of Type Strains, Phase IV (KMG-IV): sequencing the most valuable type-strain genomes for metagenomic binning, comparative biology and taxonomic classification.</title>
        <authorList>
            <person name="Goeker M."/>
        </authorList>
    </citation>
    <scope>NUCLEOTIDE SEQUENCE [LARGE SCALE GENOMIC DNA]</scope>
    <source>
        <strain evidence="7 8">DSM 5900</strain>
    </source>
</reference>
<dbReference type="GO" id="GO:0030288">
    <property type="term" value="C:outer membrane-bounded periplasmic space"/>
    <property type="evidence" value="ECO:0007669"/>
    <property type="project" value="UniProtKB-ARBA"/>
</dbReference>
<evidence type="ECO:0000256" key="5">
    <source>
        <dbReference type="SAM" id="SignalP"/>
    </source>
</evidence>
<dbReference type="CDD" id="cd08498">
    <property type="entry name" value="PBP2_NikA_DppA_OppA_like_2"/>
    <property type="match status" value="1"/>
</dbReference>
<sequence length="526" mass="58188">MKIRIALAAALALAVAAPPVAAKTFKYSTTGDVIGMDPHINNEGPTNAMKDHIYEGLVTRHWDLAVRPALATEWTQVNPTTTRFKLRSGVTFHDGSPFTADDVVFSFDRIRGEQSDMKTYVTGVKEARKVDDLTVELVTEAPDPVLIQNLTLFHIMSKSWAQKHNTLLPLRGANAESFANRNANGTGPFKLAERVPDTRTVLVPNEKWWGTPEHNLTRVEFRPIGNAATRVAALLTGEIDMMFPVPLQDIPRLERTAGVKVLQGPELRTIFLGFDQFRDELLDMAGSGKNPFKDVRVRRAFYQAIDINAIHRVVMRGASTPTALMIAPGIAGFSKELNDRYPFDPDGAKKLLADAGYPSGFTVTLDCPNDRYVNDEAICQAVVPMLSRIGVQVRLNAQTKGLHFDKIGLKEGRRTSFYMLGWTPGTYDAHNMLYNIITLNAGPGSGANNSGRYTNPKVEELTKAIGQELDKEKRTAMIAEAMKIHKEDFGHIPLHQQALAWGVRETVAAIPQAANDAVMLKYVRMK</sequence>
<comment type="subcellular location">
    <subcellularLocation>
        <location evidence="1">Periplasm</location>
    </subcellularLocation>
</comment>
<comment type="caution">
    <text evidence="7">The sequence shown here is derived from an EMBL/GenBank/DDBJ whole genome shotgun (WGS) entry which is preliminary data.</text>
</comment>
<evidence type="ECO:0000256" key="2">
    <source>
        <dbReference type="ARBA" id="ARBA00005695"/>
    </source>
</evidence>
<dbReference type="Gene3D" id="3.90.76.10">
    <property type="entry name" value="Dipeptide-binding Protein, Domain 1"/>
    <property type="match status" value="1"/>
</dbReference>
<dbReference type="GO" id="GO:0043190">
    <property type="term" value="C:ATP-binding cassette (ABC) transporter complex"/>
    <property type="evidence" value="ECO:0007669"/>
    <property type="project" value="InterPro"/>
</dbReference>
<dbReference type="PIRSF" id="PIRSF002741">
    <property type="entry name" value="MppA"/>
    <property type="match status" value="1"/>
</dbReference>
<dbReference type="Gene3D" id="3.40.190.10">
    <property type="entry name" value="Periplasmic binding protein-like II"/>
    <property type="match status" value="1"/>
</dbReference>
<feature type="signal peptide" evidence="5">
    <location>
        <begin position="1"/>
        <end position="22"/>
    </location>
</feature>
<feature type="chain" id="PRO_5017924437" evidence="5">
    <location>
        <begin position="23"/>
        <end position="526"/>
    </location>
</feature>
<comment type="similarity">
    <text evidence="2">Belongs to the bacterial solute-binding protein 5 family.</text>
</comment>
<name>A0A3N1L1L3_9PROT</name>
<dbReference type="PANTHER" id="PTHR30290:SF9">
    <property type="entry name" value="OLIGOPEPTIDE-BINDING PROTEIN APPA"/>
    <property type="match status" value="1"/>
</dbReference>
<proteinExistence type="inferred from homology"/>
<gene>
    <name evidence="7" type="ORF">EDC65_4939</name>
</gene>
<dbReference type="EMBL" id="RJKX01000017">
    <property type="protein sequence ID" value="ROP83405.1"/>
    <property type="molecule type" value="Genomic_DNA"/>
</dbReference>
<dbReference type="GO" id="GO:1904680">
    <property type="term" value="F:peptide transmembrane transporter activity"/>
    <property type="evidence" value="ECO:0007669"/>
    <property type="project" value="TreeGrafter"/>
</dbReference>
<feature type="domain" description="Solute-binding protein family 5" evidence="6">
    <location>
        <begin position="66"/>
        <end position="436"/>
    </location>
</feature>
<protein>
    <submittedName>
        <fullName evidence="7">Peptide/nickel transport system substrate-binding protein</fullName>
    </submittedName>
</protein>
<dbReference type="RefSeq" id="WP_123694616.1">
    <property type="nucleotide sequence ID" value="NZ_AP019700.1"/>
</dbReference>
<evidence type="ECO:0000259" key="6">
    <source>
        <dbReference type="Pfam" id="PF00496"/>
    </source>
</evidence>
<accession>A0A3N1L1L3</accession>
<evidence type="ECO:0000256" key="4">
    <source>
        <dbReference type="ARBA" id="ARBA00022729"/>
    </source>
</evidence>
<dbReference type="Gene3D" id="3.10.105.10">
    <property type="entry name" value="Dipeptide-binding Protein, Domain 3"/>
    <property type="match status" value="1"/>
</dbReference>